<protein>
    <submittedName>
        <fullName evidence="2">Uncharacterized protein</fullName>
    </submittedName>
</protein>
<feature type="signal peptide" evidence="1">
    <location>
        <begin position="1"/>
        <end position="17"/>
    </location>
</feature>
<gene>
    <name evidence="2" type="ORF">MUK42_23973</name>
</gene>
<proteinExistence type="predicted"/>
<dbReference type="AlphaFoldDB" id="A0A9E7G708"/>
<name>A0A9E7G708_9LILI</name>
<organism evidence="2 3">
    <name type="scientific">Musa troglodytarum</name>
    <name type="common">fe'i banana</name>
    <dbReference type="NCBI Taxonomy" id="320322"/>
    <lineage>
        <taxon>Eukaryota</taxon>
        <taxon>Viridiplantae</taxon>
        <taxon>Streptophyta</taxon>
        <taxon>Embryophyta</taxon>
        <taxon>Tracheophyta</taxon>
        <taxon>Spermatophyta</taxon>
        <taxon>Magnoliopsida</taxon>
        <taxon>Liliopsida</taxon>
        <taxon>Zingiberales</taxon>
        <taxon>Musaceae</taxon>
        <taxon>Musa</taxon>
    </lineage>
</organism>
<evidence type="ECO:0000313" key="3">
    <source>
        <dbReference type="Proteomes" id="UP001055439"/>
    </source>
</evidence>
<sequence length="36" mass="3979">MGFVLIWVPYCFGVFQGQVPENKCQGGPLHLAAQRS</sequence>
<reference evidence="2" key="1">
    <citation type="submission" date="2022-05" db="EMBL/GenBank/DDBJ databases">
        <title>The Musa troglodytarum L. genome provides insights into the mechanism of non-climacteric behaviour and enrichment of carotenoids.</title>
        <authorList>
            <person name="Wang J."/>
        </authorList>
    </citation>
    <scope>NUCLEOTIDE SEQUENCE</scope>
    <source>
        <tissue evidence="2">Leaf</tissue>
    </source>
</reference>
<dbReference type="EMBL" id="CP097508">
    <property type="protein sequence ID" value="URE09614.1"/>
    <property type="molecule type" value="Genomic_DNA"/>
</dbReference>
<dbReference type="Proteomes" id="UP001055439">
    <property type="component" value="Chromosome 6"/>
</dbReference>
<keyword evidence="3" id="KW-1185">Reference proteome</keyword>
<evidence type="ECO:0000256" key="1">
    <source>
        <dbReference type="SAM" id="SignalP"/>
    </source>
</evidence>
<accession>A0A9E7G708</accession>
<keyword evidence="1" id="KW-0732">Signal</keyword>
<feature type="chain" id="PRO_5038783290" evidence="1">
    <location>
        <begin position="18"/>
        <end position="36"/>
    </location>
</feature>
<evidence type="ECO:0000313" key="2">
    <source>
        <dbReference type="EMBL" id="URE09614.1"/>
    </source>
</evidence>